<dbReference type="AlphaFoldDB" id="A0A5U8SVZ3"/>
<accession>A0A5U8SVZ3</accession>
<reference evidence="3" key="1">
    <citation type="submission" date="2018-07" db="EMBL/GenBank/DDBJ databases">
        <authorList>
            <person name="Ashton P.M."/>
            <person name="Dallman T."/>
            <person name="Nair S."/>
            <person name="De Pinna E."/>
            <person name="Peters T."/>
            <person name="Grant K."/>
        </authorList>
    </citation>
    <scope>NUCLEOTIDE SEQUENCE</scope>
    <source>
        <strain evidence="3">296838</strain>
    </source>
</reference>
<feature type="non-terminal residue" evidence="3">
    <location>
        <position position="1"/>
    </location>
</feature>
<dbReference type="GO" id="GO:0016616">
    <property type="term" value="F:oxidoreductase activity, acting on the CH-OH group of donors, NAD or NADP as acceptor"/>
    <property type="evidence" value="ECO:0007669"/>
    <property type="project" value="InterPro"/>
</dbReference>
<organism evidence="3">
    <name type="scientific">Salmonella enterica subsp. enterica serovar Chester</name>
    <dbReference type="NCBI Taxonomy" id="149386"/>
    <lineage>
        <taxon>Bacteria</taxon>
        <taxon>Pseudomonadati</taxon>
        <taxon>Pseudomonadota</taxon>
        <taxon>Gammaproteobacteria</taxon>
        <taxon>Enterobacterales</taxon>
        <taxon>Enterobacteriaceae</taxon>
        <taxon>Salmonella</taxon>
    </lineage>
</organism>
<comment type="caution">
    <text evidence="3">The sequence shown here is derived from an EMBL/GenBank/DDBJ whole genome shotgun (WGS) entry which is preliminary data.</text>
</comment>
<evidence type="ECO:0000259" key="2">
    <source>
        <dbReference type="Pfam" id="PF00389"/>
    </source>
</evidence>
<dbReference type="InterPro" id="IPR006139">
    <property type="entry name" value="D-isomer_2_OHA_DH_cat_dom"/>
</dbReference>
<evidence type="ECO:0000256" key="1">
    <source>
        <dbReference type="ARBA" id="ARBA00023002"/>
    </source>
</evidence>
<name>A0A5U8SVZ3_SALET</name>
<feature type="domain" description="D-isomer specific 2-hydroxyacid dehydrogenase catalytic" evidence="2">
    <location>
        <begin position="2"/>
        <end position="32"/>
    </location>
</feature>
<dbReference type="GO" id="GO:0051287">
    <property type="term" value="F:NAD binding"/>
    <property type="evidence" value="ECO:0007669"/>
    <property type="project" value="InterPro"/>
</dbReference>
<protein>
    <submittedName>
        <fullName evidence="3">Glyoxylate/hydroxypyruvate reductase GhrB</fullName>
    </submittedName>
</protein>
<sequence>SATHETRYAMAACAADNVLRALKGDVSQNCVNPQAQQP</sequence>
<keyword evidence="3" id="KW-0670">Pyruvate</keyword>
<keyword evidence="1" id="KW-0560">Oxidoreductase</keyword>
<dbReference type="Pfam" id="PF00389">
    <property type="entry name" value="2-Hacid_dh"/>
    <property type="match status" value="1"/>
</dbReference>
<proteinExistence type="predicted"/>
<dbReference type="EMBL" id="AAGUAT010000397">
    <property type="protein sequence ID" value="EBR9859806.1"/>
    <property type="molecule type" value="Genomic_DNA"/>
</dbReference>
<evidence type="ECO:0000313" key="3">
    <source>
        <dbReference type="EMBL" id="EBR9859806.1"/>
    </source>
</evidence>
<gene>
    <name evidence="3" type="ORF">DS524_29160</name>
</gene>